<sequence length="502" mass="59023">MFRERVTKKQNNTNNKISVLFKEKKFDELIPMLELDIMNDQGRYKIWNHRNILRKLPIDIIRKSPTICSACGILAELSDDFEQADKYMHILKEMQLRYRSNSIEYNEIENYLRCIDIELSHRSIMNPFHKFKLLLEVIGDGKDFKFKPTITLNRPSLLNGARDNYRYVSYLVNARKPLNEIAEKLYSEKGMIILNVALAEALYQENKISKSLLLLANNIPIIERKKDADILFVALYLRYSILVMTGQLDSVFGMIDTIKQKLIDLHADYLIPNLDAIIAWTAMLNCDYSVVDEWMKYKAPDENSEYSNLDRFQYFIKLRVYLLNGKHLLLVDLAERLLQVLTILNRSAELCELYTILAMSYYDQKDYDQTYYYIRKAIDLCKKYKFYRIIANEGSKVYILLRDYACENAETDVIIKLMQMSKEVGLYYPDYLKPKLHKLVSLTATETDVLRLLCAERTNAEIGDYLNISLRTVKFHTSNIFEKLNVKNRQQASKIARKYNIV</sequence>
<dbReference type="SMART" id="SM00421">
    <property type="entry name" value="HTH_LUXR"/>
    <property type="match status" value="1"/>
</dbReference>
<keyword evidence="2" id="KW-0238">DNA-binding</keyword>
<dbReference type="PRINTS" id="PR00038">
    <property type="entry name" value="HTHLUXR"/>
</dbReference>
<protein>
    <submittedName>
        <fullName evidence="5">Regulatory protein, luxR family</fullName>
    </submittedName>
</protein>
<name>A0A1T4LL66_9FIRM</name>
<dbReference type="InterPro" id="IPR036388">
    <property type="entry name" value="WH-like_DNA-bd_sf"/>
</dbReference>
<dbReference type="PROSITE" id="PS50043">
    <property type="entry name" value="HTH_LUXR_2"/>
    <property type="match status" value="1"/>
</dbReference>
<evidence type="ECO:0000256" key="2">
    <source>
        <dbReference type="ARBA" id="ARBA00023125"/>
    </source>
</evidence>
<evidence type="ECO:0000313" key="6">
    <source>
        <dbReference type="Proteomes" id="UP000243297"/>
    </source>
</evidence>
<dbReference type="PANTHER" id="PTHR44688">
    <property type="entry name" value="DNA-BINDING TRANSCRIPTIONAL ACTIVATOR DEVR_DOSR"/>
    <property type="match status" value="1"/>
</dbReference>
<proteinExistence type="predicted"/>
<dbReference type="AlphaFoldDB" id="A0A1T4LL66"/>
<evidence type="ECO:0000256" key="3">
    <source>
        <dbReference type="ARBA" id="ARBA00023163"/>
    </source>
</evidence>
<dbReference type="Pfam" id="PF00196">
    <property type="entry name" value="GerE"/>
    <property type="match status" value="1"/>
</dbReference>
<evidence type="ECO:0000259" key="4">
    <source>
        <dbReference type="PROSITE" id="PS50043"/>
    </source>
</evidence>
<dbReference type="GO" id="GO:0006355">
    <property type="term" value="P:regulation of DNA-templated transcription"/>
    <property type="evidence" value="ECO:0007669"/>
    <property type="project" value="InterPro"/>
</dbReference>
<dbReference type="InterPro" id="IPR000792">
    <property type="entry name" value="Tscrpt_reg_LuxR_C"/>
</dbReference>
<dbReference type="STRING" id="118967.SAMN02745191_0944"/>
<dbReference type="InterPro" id="IPR016032">
    <property type="entry name" value="Sig_transdc_resp-reg_C-effctor"/>
</dbReference>
<dbReference type="InterPro" id="IPR011990">
    <property type="entry name" value="TPR-like_helical_dom_sf"/>
</dbReference>
<gene>
    <name evidence="5" type="ORF">SAMN02745191_0944</name>
</gene>
<dbReference type="Proteomes" id="UP000243297">
    <property type="component" value="Unassembled WGS sequence"/>
</dbReference>
<feature type="domain" description="HTH luxR-type" evidence="4">
    <location>
        <begin position="435"/>
        <end position="500"/>
    </location>
</feature>
<evidence type="ECO:0000256" key="1">
    <source>
        <dbReference type="ARBA" id="ARBA00023015"/>
    </source>
</evidence>
<dbReference type="SUPFAM" id="SSF46894">
    <property type="entry name" value="C-terminal effector domain of the bipartite response regulators"/>
    <property type="match status" value="1"/>
</dbReference>
<keyword evidence="1" id="KW-0805">Transcription regulation</keyword>
<dbReference type="Gene3D" id="1.25.40.10">
    <property type="entry name" value="Tetratricopeptide repeat domain"/>
    <property type="match status" value="1"/>
</dbReference>
<dbReference type="GO" id="GO:0003677">
    <property type="term" value="F:DNA binding"/>
    <property type="evidence" value="ECO:0007669"/>
    <property type="project" value="UniProtKB-KW"/>
</dbReference>
<dbReference type="CDD" id="cd06170">
    <property type="entry name" value="LuxR_C_like"/>
    <property type="match status" value="1"/>
</dbReference>
<dbReference type="EMBL" id="FUWY01000002">
    <property type="protein sequence ID" value="SJZ55435.1"/>
    <property type="molecule type" value="Genomic_DNA"/>
</dbReference>
<dbReference type="Gene3D" id="1.10.10.10">
    <property type="entry name" value="Winged helix-like DNA-binding domain superfamily/Winged helix DNA-binding domain"/>
    <property type="match status" value="1"/>
</dbReference>
<keyword evidence="3" id="KW-0804">Transcription</keyword>
<reference evidence="6" key="1">
    <citation type="submission" date="2017-02" db="EMBL/GenBank/DDBJ databases">
        <authorList>
            <person name="Varghese N."/>
            <person name="Submissions S."/>
        </authorList>
    </citation>
    <scope>NUCLEOTIDE SEQUENCE [LARGE SCALE GENOMIC DNA]</scope>
    <source>
        <strain evidence="6">ATCC 25662</strain>
    </source>
</reference>
<dbReference type="PANTHER" id="PTHR44688:SF16">
    <property type="entry name" value="DNA-BINDING TRANSCRIPTIONAL ACTIVATOR DEVR_DOSR"/>
    <property type="match status" value="1"/>
</dbReference>
<dbReference type="RefSeq" id="WP_078711369.1">
    <property type="nucleotide sequence ID" value="NZ_FUWY01000002.1"/>
</dbReference>
<organism evidence="5 6">
    <name type="scientific">Anaerorhabdus furcosa</name>
    <dbReference type="NCBI Taxonomy" id="118967"/>
    <lineage>
        <taxon>Bacteria</taxon>
        <taxon>Bacillati</taxon>
        <taxon>Bacillota</taxon>
        <taxon>Erysipelotrichia</taxon>
        <taxon>Erysipelotrichales</taxon>
        <taxon>Erysipelotrichaceae</taxon>
        <taxon>Anaerorhabdus</taxon>
    </lineage>
</organism>
<dbReference type="OrthoDB" id="1727128at2"/>
<evidence type="ECO:0000313" key="5">
    <source>
        <dbReference type="EMBL" id="SJZ55435.1"/>
    </source>
</evidence>
<keyword evidence="6" id="KW-1185">Reference proteome</keyword>
<accession>A0A1T4LL66</accession>